<evidence type="ECO:0000256" key="1">
    <source>
        <dbReference type="SAM" id="MobiDB-lite"/>
    </source>
</evidence>
<dbReference type="OrthoDB" id="2447334at2759"/>
<dbReference type="Proteomes" id="UP000707451">
    <property type="component" value="Unassembled WGS sequence"/>
</dbReference>
<feature type="compositionally biased region" description="Polar residues" evidence="1">
    <location>
        <begin position="84"/>
        <end position="96"/>
    </location>
</feature>
<evidence type="ECO:0000313" key="2">
    <source>
        <dbReference type="EMBL" id="KAG9062895.1"/>
    </source>
</evidence>
<dbReference type="EMBL" id="JAHRHY010000018">
    <property type="protein sequence ID" value="KAG9062895.1"/>
    <property type="molecule type" value="Genomic_DNA"/>
</dbReference>
<evidence type="ECO:0000313" key="3">
    <source>
        <dbReference type="Proteomes" id="UP000707451"/>
    </source>
</evidence>
<reference evidence="2" key="1">
    <citation type="submission" date="2021-06" db="EMBL/GenBank/DDBJ databases">
        <title>Genome Sequence of Mortierella hyaline Strain SCG-10, a Cold-Adapted, Nitrate-Reducing Fungus Isolated from Soil in Minnesota, USA.</title>
        <authorList>
            <person name="Aldossari N."/>
        </authorList>
    </citation>
    <scope>NUCLEOTIDE SEQUENCE</scope>
    <source>
        <strain evidence="2">SCG-10</strain>
    </source>
</reference>
<keyword evidence="3" id="KW-1185">Reference proteome</keyword>
<comment type="caution">
    <text evidence="2">The sequence shown here is derived from an EMBL/GenBank/DDBJ whole genome shotgun (WGS) entry which is preliminary data.</text>
</comment>
<feature type="compositionally biased region" description="Low complexity" evidence="1">
    <location>
        <begin position="97"/>
        <end position="130"/>
    </location>
</feature>
<proteinExistence type="predicted"/>
<protein>
    <submittedName>
        <fullName evidence="2">Uncharacterized protein</fullName>
    </submittedName>
</protein>
<name>A0A9P7XK77_9FUNG</name>
<organism evidence="2 3">
    <name type="scientific">Linnemannia hyalina</name>
    <dbReference type="NCBI Taxonomy" id="64524"/>
    <lineage>
        <taxon>Eukaryota</taxon>
        <taxon>Fungi</taxon>
        <taxon>Fungi incertae sedis</taxon>
        <taxon>Mucoromycota</taxon>
        <taxon>Mortierellomycotina</taxon>
        <taxon>Mortierellomycetes</taxon>
        <taxon>Mortierellales</taxon>
        <taxon>Mortierellaceae</taxon>
        <taxon>Linnemannia</taxon>
    </lineage>
</organism>
<gene>
    <name evidence="2" type="ORF">KI688_005202</name>
</gene>
<accession>A0A9P7XK77</accession>
<dbReference type="AlphaFoldDB" id="A0A9P7XK77"/>
<feature type="compositionally biased region" description="Gly residues" evidence="1">
    <location>
        <begin position="64"/>
        <end position="73"/>
    </location>
</feature>
<sequence length="395" mass="42960">MASENMKDAIKDQLIYQQRPLYLQPRRQDGYYPWVDVADGGGSGGGGGEAGGPSAVAMYSSEDGAGGRGGGGAATARRRRAASIVSNEPIQPESNTAPAPAISDPSAAFAPTTRSRASKSTASSGNSSNSTLSGGAIMRMKIKYDQNFTACQGEAWKLPSGACVDDIVAELGIALIVIDLPTTIIDLFSDPEDKAALTEVLVKREGERAKLVSITEEAYLRLYDNEPAKIKEMLSQGWQRVCETEDEVPEEVFRESIHLALHHIYVVYVYRNNQFKLPEEASESFYLQTLWGFFNTLILCDETFNFRTAELCVLEAAGKDPGPNGSEAHSDTRKMAKWDRGTTITILTVIASAKALRKRVSDMAKQVIEWTTLSFELLDTSGLHITKSATLCPMQ</sequence>
<feature type="region of interest" description="Disordered" evidence="1">
    <location>
        <begin position="43"/>
        <end position="130"/>
    </location>
</feature>